<dbReference type="InterPro" id="IPR040557">
    <property type="entry name" value="VIP1_N"/>
</dbReference>
<feature type="compositionally biased region" description="Low complexity" evidence="10">
    <location>
        <begin position="101"/>
        <end position="118"/>
    </location>
</feature>
<comment type="similarity">
    <text evidence="1 9">Belongs to the histidine acid phosphatase family. VIP1 subfamily.</text>
</comment>
<evidence type="ECO:0000256" key="6">
    <source>
        <dbReference type="ARBA" id="ARBA00022840"/>
    </source>
</evidence>
<comment type="caution">
    <text evidence="13">The sequence shown here is derived from an EMBL/GenBank/DDBJ whole genome shotgun (WGS) entry which is preliminary data.</text>
</comment>
<dbReference type="EMBL" id="BDGU01000245">
    <property type="protein sequence ID" value="GAW05306.1"/>
    <property type="molecule type" value="Genomic_DNA"/>
</dbReference>
<dbReference type="AlphaFoldDB" id="A0A1Q3EDN1"/>
<feature type="region of interest" description="Disordered" evidence="10">
    <location>
        <begin position="95"/>
        <end position="122"/>
    </location>
</feature>
<name>A0A1Q3EDN1_LENED</name>
<evidence type="ECO:0000256" key="8">
    <source>
        <dbReference type="ARBA" id="ARBA00034629"/>
    </source>
</evidence>
<dbReference type="GO" id="GO:0006020">
    <property type="term" value="P:inositol metabolic process"/>
    <property type="evidence" value="ECO:0007669"/>
    <property type="project" value="TreeGrafter"/>
</dbReference>
<evidence type="ECO:0000256" key="7">
    <source>
        <dbReference type="ARBA" id="ARBA00033696"/>
    </source>
</evidence>
<evidence type="ECO:0000256" key="1">
    <source>
        <dbReference type="ARBA" id="ARBA00005609"/>
    </source>
</evidence>
<dbReference type="InterPro" id="IPR013651">
    <property type="entry name" value="ATP-grasp_RimK-type"/>
</dbReference>
<reference evidence="13 14" key="1">
    <citation type="submission" date="2016-08" db="EMBL/GenBank/DDBJ databases">
        <authorList>
            <consortium name="Lentinula edodes genome sequencing consortium"/>
            <person name="Sakamoto Y."/>
            <person name="Nakade K."/>
            <person name="Sato S."/>
            <person name="Yoshida Y."/>
            <person name="Miyazaki K."/>
            <person name="Natsume S."/>
            <person name="Konno N."/>
        </authorList>
    </citation>
    <scope>NUCLEOTIDE SEQUENCE [LARGE SCALE GENOMIC DNA]</scope>
    <source>
        <strain evidence="13 14">NBRC 111202</strain>
    </source>
</reference>
<evidence type="ECO:0000256" key="2">
    <source>
        <dbReference type="ARBA" id="ARBA00022490"/>
    </source>
</evidence>
<dbReference type="GO" id="GO:0005829">
    <property type="term" value="C:cytosol"/>
    <property type="evidence" value="ECO:0007669"/>
    <property type="project" value="TreeGrafter"/>
</dbReference>
<dbReference type="PANTHER" id="PTHR12750">
    <property type="entry name" value="DIPHOSPHOINOSITOL PENTAKISPHOSPHATE KINASE"/>
    <property type="match status" value="1"/>
</dbReference>
<feature type="compositionally biased region" description="Low complexity" evidence="10">
    <location>
        <begin position="582"/>
        <end position="607"/>
    </location>
</feature>
<dbReference type="Pfam" id="PF18086">
    <property type="entry name" value="PPIP5K2_N"/>
    <property type="match status" value="1"/>
</dbReference>
<dbReference type="Gene3D" id="3.40.50.11950">
    <property type="match status" value="1"/>
</dbReference>
<evidence type="ECO:0000256" key="9">
    <source>
        <dbReference type="RuleBase" id="RU365032"/>
    </source>
</evidence>
<dbReference type="EC" id="2.7.4.24" evidence="9"/>
<comment type="function">
    <text evidence="9">Bifunctional inositol kinase that acts in concert with the IP6K kinases to synthesize the diphosphate group-containing inositol pyrophosphates diphosphoinositol pentakisphosphate, PP-InsP5, and bis-diphosphoinositol tetrakisphosphate, (PP)2-InsP4. PP-InsP5 and (PP)2-InsP4, also respectively called InsP7 and InsP8, may regulate a variety of cellular processes, including apoptosis, vesicle trafficking, cytoskeletal dynamics, and exocytosis. Phosphorylates inositol hexakisphosphate (InsP6).</text>
</comment>
<organism evidence="13 14">
    <name type="scientific">Lentinula edodes</name>
    <name type="common">Shiitake mushroom</name>
    <name type="synonym">Lentinus edodes</name>
    <dbReference type="NCBI Taxonomy" id="5353"/>
    <lineage>
        <taxon>Eukaryota</taxon>
        <taxon>Fungi</taxon>
        <taxon>Dikarya</taxon>
        <taxon>Basidiomycota</taxon>
        <taxon>Agaricomycotina</taxon>
        <taxon>Agaricomycetes</taxon>
        <taxon>Agaricomycetidae</taxon>
        <taxon>Agaricales</taxon>
        <taxon>Marasmiineae</taxon>
        <taxon>Omphalotaceae</taxon>
        <taxon>Lentinula</taxon>
    </lineage>
</organism>
<comment type="subcellular location">
    <subcellularLocation>
        <location evidence="9">Cytoplasm</location>
        <location evidence="9">Cytoskeleton</location>
    </subcellularLocation>
</comment>
<proteinExistence type="inferred from homology"/>
<dbReference type="GO" id="GO:0005524">
    <property type="term" value="F:ATP binding"/>
    <property type="evidence" value="ECO:0007669"/>
    <property type="project" value="UniProtKB-KW"/>
</dbReference>
<evidence type="ECO:0000256" key="5">
    <source>
        <dbReference type="ARBA" id="ARBA00022777"/>
    </source>
</evidence>
<evidence type="ECO:0000256" key="10">
    <source>
        <dbReference type="SAM" id="MobiDB-lite"/>
    </source>
</evidence>
<dbReference type="PANTHER" id="PTHR12750:SF9">
    <property type="entry name" value="INOSITOL HEXAKISPHOSPHATE AND DIPHOSPHOINOSITOL-PENTAKISPHOSPHATE KINASE"/>
    <property type="match status" value="1"/>
</dbReference>
<keyword evidence="14" id="KW-1185">Reference proteome</keyword>
<dbReference type="GO" id="GO:0005856">
    <property type="term" value="C:cytoskeleton"/>
    <property type="evidence" value="ECO:0007669"/>
    <property type="project" value="UniProtKB-SubCell"/>
</dbReference>
<keyword evidence="5 9" id="KW-0418">Kinase</keyword>
<dbReference type="InterPro" id="IPR029033">
    <property type="entry name" value="His_PPase_superfam"/>
</dbReference>
<evidence type="ECO:0000259" key="11">
    <source>
        <dbReference type="Pfam" id="PF08443"/>
    </source>
</evidence>
<evidence type="ECO:0000256" key="4">
    <source>
        <dbReference type="ARBA" id="ARBA00022741"/>
    </source>
</evidence>
<feature type="domain" description="ATP-grasp fold RimK-type" evidence="11">
    <location>
        <begin position="326"/>
        <end position="431"/>
    </location>
</feature>
<dbReference type="InterPro" id="IPR000560">
    <property type="entry name" value="His_Pase_clade-2"/>
</dbReference>
<protein>
    <recommendedName>
        <fullName evidence="9">Inositol hexakisphosphate and diphosphoinositol-pentakisphosphate kinase</fullName>
        <ecNumber evidence="9">2.7.4.24</ecNumber>
    </recommendedName>
</protein>
<keyword evidence="4 9" id="KW-0547">Nucleotide-binding</keyword>
<gene>
    <name evidence="13" type="ORF">LENED_007153</name>
</gene>
<sequence>MFMTVASKPQSSITELTTKSMTPGRSLAVLVMVLLQEAQVMPAIDKVTLKGPPMSWVEESSAGVSQDCRTMEVSTKKGGGESSARMLAIVCTQLEDKRPSPRSSSLITRSSSPSSIGSHDAFQEIGPSQPVAPVILGVCAMDVKARSRAMREILIRIVERSRGTIEVKVFGDKVILDEDVENWPRCDILISFFSTDFPLDKAVSYVKLRNPFCINDLIPQALLWDRRLVATVLDHLKVPTPKRVEVSRDGGPKIDDTLRDFMKSKLGIVLGGYKVTPEVALREDGDAIIIDGNVLEKPFVEKPEVVVGAYFASELDPSLNHPRTDGSYIYEQFIDVDNSEDIKVYTVGKDYTHAETRKSPVVDGVVRRNTEGKEIRFITRLTDEERAWASRICEGFGQRVCGYDMLRCDNGHKSQVIDVNGWSFVKGNESYYDRAAEILASLCMQVSSSPSRALPATENTPEEAPTWLLKANVTLVLWKSRRVSVKIDLPGTKAQLKPVYSKKQAGHARSLTKLTLVFKWGGEFTHAARYQSRDLGENMKKDISIMNREVLQNVTIFTSSERRVIASAEIFAAALLDHQQSFSTASSPNSNSSSRSSRSSTDGTTSSPNNNLYCNKNVLTRHNTSAPLQLIIRKDLLDDSNAAKDLMDDVKKRLKILLRPGEPEKRPELTWPKSMKKEPVEVVREVIQLLSTFRDVMRRNYETLDVDKIQERWCCGDEPWLFRERWEKLFEDFCDVEQKKFDPSRSYMTQSNTAPFIIEPSCFLSSMNRQLKTLNSRRIEDYTSFMAALRLFSILLLHRNMVSIQMKSKTIVYICQAYLMLNSREEIGVLTSLPLLQNVVRDLEAARNNGESSLTLYFTKESHIHTLVNLVLTSGLPIANRRIPELDYCSHITFELYERNHGRGKSDKEYSIKLSLSEGAHSSNVLDSTLDARHSLNVQQRRKLTQHLPYSLVIEKLSKHFNRLKDEDVDTGPEYETVEALPNAISVDEI</sequence>
<evidence type="ECO:0000313" key="13">
    <source>
        <dbReference type="EMBL" id="GAW05306.1"/>
    </source>
</evidence>
<dbReference type="STRING" id="5353.A0A1Q3EDN1"/>
<dbReference type="Gene3D" id="3.30.470.20">
    <property type="entry name" value="ATP-grasp fold, B domain"/>
    <property type="match status" value="1"/>
</dbReference>
<dbReference type="Proteomes" id="UP000188533">
    <property type="component" value="Unassembled WGS sequence"/>
</dbReference>
<dbReference type="GO" id="GO:0033857">
    <property type="term" value="F:5-diphosphoinositol pentakisphosphate 1-kinase activity"/>
    <property type="evidence" value="ECO:0007669"/>
    <property type="project" value="TreeGrafter"/>
</dbReference>
<keyword evidence="3 9" id="KW-0808">Transferase</keyword>
<feature type="region of interest" description="Disordered" evidence="10">
    <location>
        <begin position="582"/>
        <end position="612"/>
    </location>
</feature>
<dbReference type="Gene3D" id="3.40.50.1240">
    <property type="entry name" value="Phosphoglycerate mutase-like"/>
    <property type="match status" value="1"/>
</dbReference>
<dbReference type="SUPFAM" id="SSF53254">
    <property type="entry name" value="Phosphoglycerate mutase-like"/>
    <property type="match status" value="1"/>
</dbReference>
<accession>A0A1Q3EDN1</accession>
<comment type="catalytic activity">
    <reaction evidence="7">
        <text>5-diphospho-1D-myo-inositol 1,2,3,4,6-pentakisphosphate + ATP + H(+) = 1,5-bis(diphospho)-1D-myo-inositol 2,3,4,6-tetrakisphosphate + ADP</text>
        <dbReference type="Rhea" id="RHEA:10276"/>
        <dbReference type="ChEBI" id="CHEBI:15378"/>
        <dbReference type="ChEBI" id="CHEBI:30616"/>
        <dbReference type="ChEBI" id="CHEBI:58628"/>
        <dbReference type="ChEBI" id="CHEBI:77983"/>
        <dbReference type="ChEBI" id="CHEBI:456216"/>
        <dbReference type="EC" id="2.7.4.24"/>
    </reaction>
    <physiologicalReaction direction="left-to-right" evidence="7">
        <dbReference type="Rhea" id="RHEA:10277"/>
    </physiologicalReaction>
</comment>
<dbReference type="Pfam" id="PF08443">
    <property type="entry name" value="RimK"/>
    <property type="match status" value="1"/>
</dbReference>
<dbReference type="GO" id="GO:0032958">
    <property type="term" value="P:inositol phosphate biosynthetic process"/>
    <property type="evidence" value="ECO:0007669"/>
    <property type="project" value="TreeGrafter"/>
</dbReference>
<dbReference type="GO" id="GO:0052723">
    <property type="term" value="F:inositol hexakisphosphate 1-kinase activity"/>
    <property type="evidence" value="ECO:0007669"/>
    <property type="project" value="RHEA"/>
</dbReference>
<evidence type="ECO:0000259" key="12">
    <source>
        <dbReference type="Pfam" id="PF18086"/>
    </source>
</evidence>
<reference evidence="13 14" key="2">
    <citation type="submission" date="2017-02" db="EMBL/GenBank/DDBJ databases">
        <title>A genome survey and senescence transcriptome analysis in Lentinula edodes.</title>
        <authorList>
            <person name="Sakamoto Y."/>
            <person name="Nakade K."/>
            <person name="Sato S."/>
            <person name="Yoshida Y."/>
            <person name="Miyazaki K."/>
            <person name="Natsume S."/>
            <person name="Konno N."/>
        </authorList>
    </citation>
    <scope>NUCLEOTIDE SEQUENCE [LARGE SCALE GENOMIC DNA]</scope>
    <source>
        <strain evidence="13 14">NBRC 111202</strain>
    </source>
</reference>
<keyword evidence="2 9" id="KW-0963">Cytoplasm</keyword>
<feature type="domain" description="VIP1 N-terminal" evidence="12">
    <location>
        <begin position="134"/>
        <end position="225"/>
    </location>
</feature>
<comment type="catalytic activity">
    <reaction evidence="8">
        <text>1D-myo-inositol hexakisphosphate + ATP = 1-diphospho-1D-myo-inositol 2,3,4,5,6-pentakisphosphate + ADP</text>
        <dbReference type="Rhea" id="RHEA:37459"/>
        <dbReference type="ChEBI" id="CHEBI:30616"/>
        <dbReference type="ChEBI" id="CHEBI:58130"/>
        <dbReference type="ChEBI" id="CHEBI:74946"/>
        <dbReference type="ChEBI" id="CHEBI:456216"/>
        <dbReference type="EC" id="2.7.4.24"/>
    </reaction>
    <physiologicalReaction direction="left-to-right" evidence="8">
        <dbReference type="Rhea" id="RHEA:37460"/>
    </physiologicalReaction>
</comment>
<evidence type="ECO:0000256" key="3">
    <source>
        <dbReference type="ARBA" id="ARBA00022679"/>
    </source>
</evidence>
<evidence type="ECO:0000313" key="14">
    <source>
        <dbReference type="Proteomes" id="UP000188533"/>
    </source>
</evidence>
<dbReference type="InterPro" id="IPR037446">
    <property type="entry name" value="His_Pase_VIP1"/>
</dbReference>
<dbReference type="Pfam" id="PF00328">
    <property type="entry name" value="His_Phos_2"/>
    <property type="match status" value="1"/>
</dbReference>
<dbReference type="SUPFAM" id="SSF56059">
    <property type="entry name" value="Glutathione synthetase ATP-binding domain-like"/>
    <property type="match status" value="1"/>
</dbReference>
<keyword evidence="6 9" id="KW-0067">ATP-binding</keyword>